<evidence type="ECO:0000313" key="5">
    <source>
        <dbReference type="Proteomes" id="UP001320272"/>
    </source>
</evidence>
<accession>A0ABS9ATJ7</accession>
<organism evidence="4 5">
    <name type="scientific">Billgrantia aerodenitrificans</name>
    <dbReference type="NCBI Taxonomy" id="2733483"/>
    <lineage>
        <taxon>Bacteria</taxon>
        <taxon>Pseudomonadati</taxon>
        <taxon>Pseudomonadota</taxon>
        <taxon>Gammaproteobacteria</taxon>
        <taxon>Oceanospirillales</taxon>
        <taxon>Halomonadaceae</taxon>
        <taxon>Billgrantia</taxon>
    </lineage>
</organism>
<evidence type="ECO:0000256" key="2">
    <source>
        <dbReference type="SAM" id="SignalP"/>
    </source>
</evidence>
<dbReference type="InterPro" id="IPR027275">
    <property type="entry name" value="PRC-brl_dom"/>
</dbReference>
<feature type="compositionally biased region" description="Low complexity" evidence="1">
    <location>
        <begin position="37"/>
        <end position="55"/>
    </location>
</feature>
<feature type="compositionally biased region" description="Acidic residues" evidence="1">
    <location>
        <begin position="141"/>
        <end position="158"/>
    </location>
</feature>
<feature type="compositionally biased region" description="Low complexity" evidence="1">
    <location>
        <begin position="159"/>
        <end position="171"/>
    </location>
</feature>
<evidence type="ECO:0000313" key="4">
    <source>
        <dbReference type="EMBL" id="MCE8025190.1"/>
    </source>
</evidence>
<feature type="signal peptide" evidence="2">
    <location>
        <begin position="1"/>
        <end position="23"/>
    </location>
</feature>
<dbReference type="InterPro" id="IPR011033">
    <property type="entry name" value="PRC_barrel-like_sf"/>
</dbReference>
<comment type="caution">
    <text evidence="4">The sequence shown here is derived from an EMBL/GenBank/DDBJ whole genome shotgun (WGS) entry which is preliminary data.</text>
</comment>
<feature type="compositionally biased region" description="Acidic residues" evidence="1">
    <location>
        <begin position="56"/>
        <end position="107"/>
    </location>
</feature>
<protein>
    <recommendedName>
        <fullName evidence="3">PRC-barrel domain-containing protein</fullName>
    </recommendedName>
</protein>
<feature type="region of interest" description="Disordered" evidence="1">
    <location>
        <begin position="28"/>
        <end position="182"/>
    </location>
</feature>
<sequence length="294" mass="30901">MKRTLLAIAIGAISAGLAGGTLAQENDIELDDNGNVGEEQAAEPQNAQNANAQDDNGAETDVTADDGDLPEEGDDAEDYEELYDDAPADAEAADDDQEANGDDDANGTDDANGDAAATEDDDLELDVSDDETQADPGDQATTDEPDTAQDEQATEDGDAAQAGQAAQQDPEAGFEEMGPGEVELDPSIASLRASEVEGMTVINMEGETLGQVENVLRHDDAGDLHAVLSVGGFWIFGGSEVALPLADMRLEGEQLVLQDIIGQDELDDLATDYDEDRYSEVDGDMTLAEAMEQR</sequence>
<feature type="domain" description="PRC-barrel" evidence="3">
    <location>
        <begin position="191"/>
        <end position="258"/>
    </location>
</feature>
<name>A0ABS9ATJ7_9GAMM</name>
<reference evidence="4 5" key="1">
    <citation type="journal article" date="2021" name="Front. Microbiol.">
        <title>Aerobic Denitrification and Heterotrophic Sulfur Oxidation in the Genus Halomonas Revealed by Six Novel Species Characterizations and Genome-Based Analysis.</title>
        <authorList>
            <person name="Wang L."/>
            <person name="Shao Z."/>
        </authorList>
    </citation>
    <scope>NUCLEOTIDE SEQUENCE [LARGE SCALE GENOMIC DNA]</scope>
    <source>
        <strain evidence="4 5">MCCC 1A11058</strain>
    </source>
</reference>
<dbReference type="Proteomes" id="UP001320272">
    <property type="component" value="Unassembled WGS sequence"/>
</dbReference>
<dbReference type="RefSeq" id="WP_234254310.1">
    <property type="nucleotide sequence ID" value="NZ_JABFTV010000007.1"/>
</dbReference>
<keyword evidence="5" id="KW-1185">Reference proteome</keyword>
<proteinExistence type="predicted"/>
<dbReference type="Pfam" id="PF05239">
    <property type="entry name" value="PRC"/>
    <property type="match status" value="1"/>
</dbReference>
<keyword evidence="2" id="KW-0732">Signal</keyword>
<dbReference type="Gene3D" id="2.30.30.240">
    <property type="entry name" value="PRC-barrel domain"/>
    <property type="match status" value="1"/>
</dbReference>
<feature type="chain" id="PRO_5046466383" description="PRC-barrel domain-containing protein" evidence="2">
    <location>
        <begin position="24"/>
        <end position="294"/>
    </location>
</feature>
<feature type="compositionally biased region" description="Acidic residues" evidence="1">
    <location>
        <begin position="117"/>
        <end position="133"/>
    </location>
</feature>
<dbReference type="SUPFAM" id="SSF50346">
    <property type="entry name" value="PRC-barrel domain"/>
    <property type="match status" value="1"/>
</dbReference>
<evidence type="ECO:0000259" key="3">
    <source>
        <dbReference type="Pfam" id="PF05239"/>
    </source>
</evidence>
<dbReference type="EMBL" id="JABFTV010000007">
    <property type="protein sequence ID" value="MCE8025190.1"/>
    <property type="molecule type" value="Genomic_DNA"/>
</dbReference>
<evidence type="ECO:0000256" key="1">
    <source>
        <dbReference type="SAM" id="MobiDB-lite"/>
    </source>
</evidence>
<gene>
    <name evidence="4" type="ORF">HOP59_13740</name>
</gene>